<feature type="transmembrane region" description="Helical" evidence="1">
    <location>
        <begin position="151"/>
        <end position="169"/>
    </location>
</feature>
<proteinExistence type="predicted"/>
<feature type="transmembrane region" description="Helical" evidence="1">
    <location>
        <begin position="61"/>
        <end position="81"/>
    </location>
</feature>
<evidence type="ECO:0000259" key="2">
    <source>
        <dbReference type="Pfam" id="PF14501"/>
    </source>
</evidence>
<evidence type="ECO:0000313" key="4">
    <source>
        <dbReference type="Proteomes" id="UP000466848"/>
    </source>
</evidence>
<feature type="transmembrane region" description="Helical" evidence="1">
    <location>
        <begin position="37"/>
        <end position="55"/>
    </location>
</feature>
<dbReference type="EMBL" id="CP048649">
    <property type="protein sequence ID" value="QIB67978.1"/>
    <property type="molecule type" value="Genomic_DNA"/>
</dbReference>
<keyword evidence="1" id="KW-0472">Membrane</keyword>
<dbReference type="CDD" id="cd16935">
    <property type="entry name" value="HATPase_AgrC-ComD-like"/>
    <property type="match status" value="1"/>
</dbReference>
<name>A0A858BSE2_9FIRM</name>
<dbReference type="InterPro" id="IPR036890">
    <property type="entry name" value="HATPase_C_sf"/>
</dbReference>
<dbReference type="RefSeq" id="WP_163064898.1">
    <property type="nucleotide sequence ID" value="NZ_CP048649.1"/>
</dbReference>
<dbReference type="Proteomes" id="UP000466848">
    <property type="component" value="Chromosome"/>
</dbReference>
<feature type="transmembrane region" description="Helical" evidence="1">
    <location>
        <begin position="121"/>
        <end position="139"/>
    </location>
</feature>
<feature type="transmembrane region" description="Helical" evidence="1">
    <location>
        <begin position="88"/>
        <end position="109"/>
    </location>
</feature>
<evidence type="ECO:0000256" key="1">
    <source>
        <dbReference type="SAM" id="Phobius"/>
    </source>
</evidence>
<dbReference type="KEGG" id="abut:Ami103574_01040"/>
<dbReference type="InterPro" id="IPR032834">
    <property type="entry name" value="NatK-like_C"/>
</dbReference>
<sequence>MELFFAHFLRGTVSAIANVVLFVSLLQPKYSRKVTSLVMLAILTLNLSTAVYCYISGNLTLLAKIDVVLFALLCFAARPFFRDSFMQWLFSYITVVNVSFIVLVLSFVFSRSLPYPAYANTLWRLVLFTAVILLFRQVLRPLYRQAAEHWTVFFYVAGSAFFAFSWFMLSSDDIVETLTVQAVPLLWLVLVTLAAYGSVFLCLKSVGAEYRLKQDKALLELSGAAMKQRLSLMDEAVGQMRVVQHDQRHLNATLLELMQHGDVEHAADLLRRQIAVLPQKPVRYCENIAVNAAVSYYAALAEGRGIRCDLRLDIPEKLPFSELALSMTLSNLMENAIHACEKLEPQGERCLYVRAIYTGQLILEVENPYFGEVPLDENGYPAVREEGHGLGGESVRAFVRENGGEILYQAQNGIFNVRVMI</sequence>
<protein>
    <submittedName>
        <fullName evidence="3">Sensor histidine kinase</fullName>
    </submittedName>
</protein>
<keyword evidence="1" id="KW-0812">Transmembrane</keyword>
<dbReference type="Pfam" id="PF14501">
    <property type="entry name" value="HATPase_c_5"/>
    <property type="match status" value="1"/>
</dbReference>
<evidence type="ECO:0000313" key="3">
    <source>
        <dbReference type="EMBL" id="QIB67978.1"/>
    </source>
</evidence>
<feature type="domain" description="Sensor histidine kinase NatK-like C-terminal" evidence="2">
    <location>
        <begin position="323"/>
        <end position="421"/>
    </location>
</feature>
<keyword evidence="3" id="KW-0808">Transferase</keyword>
<organism evidence="3 4">
    <name type="scientific">Aminipila butyrica</name>
    <dbReference type="NCBI Taxonomy" id="433296"/>
    <lineage>
        <taxon>Bacteria</taxon>
        <taxon>Bacillati</taxon>
        <taxon>Bacillota</taxon>
        <taxon>Clostridia</taxon>
        <taxon>Peptostreptococcales</taxon>
        <taxon>Anaerovoracaceae</taxon>
        <taxon>Aminipila</taxon>
    </lineage>
</organism>
<feature type="transmembrane region" description="Helical" evidence="1">
    <location>
        <begin position="6"/>
        <end position="25"/>
    </location>
</feature>
<keyword evidence="4" id="KW-1185">Reference proteome</keyword>
<dbReference type="Gene3D" id="3.30.565.10">
    <property type="entry name" value="Histidine kinase-like ATPase, C-terminal domain"/>
    <property type="match status" value="1"/>
</dbReference>
<dbReference type="GO" id="GO:0016301">
    <property type="term" value="F:kinase activity"/>
    <property type="evidence" value="ECO:0007669"/>
    <property type="project" value="UniProtKB-KW"/>
</dbReference>
<gene>
    <name evidence="3" type="ORF">Ami103574_01040</name>
</gene>
<keyword evidence="1" id="KW-1133">Transmembrane helix</keyword>
<feature type="transmembrane region" description="Helical" evidence="1">
    <location>
        <begin position="181"/>
        <end position="203"/>
    </location>
</feature>
<dbReference type="SUPFAM" id="SSF55874">
    <property type="entry name" value="ATPase domain of HSP90 chaperone/DNA topoisomerase II/histidine kinase"/>
    <property type="match status" value="1"/>
</dbReference>
<dbReference type="AlphaFoldDB" id="A0A858BSE2"/>
<keyword evidence="3" id="KW-0418">Kinase</keyword>
<reference evidence="3 4" key="1">
    <citation type="submission" date="2020-02" db="EMBL/GenBank/DDBJ databases">
        <authorList>
            <person name="Kim Y.B."/>
            <person name="Roh S.W."/>
        </authorList>
    </citation>
    <scope>NUCLEOTIDE SEQUENCE [LARGE SCALE GENOMIC DNA]</scope>
    <source>
        <strain evidence="3 4">DSM 103574</strain>
    </source>
</reference>
<accession>A0A858BSE2</accession>